<accession>A0A1M4WXV7</accession>
<proteinExistence type="predicted"/>
<reference evidence="2 3" key="1">
    <citation type="submission" date="2016-11" db="EMBL/GenBank/DDBJ databases">
        <authorList>
            <person name="Jaros S."/>
            <person name="Januszkiewicz K."/>
            <person name="Wedrychowicz H."/>
        </authorList>
    </citation>
    <scope>NUCLEOTIDE SEQUENCE [LARGE SCALE GENOMIC DNA]</scope>
    <source>
        <strain evidence="2 3">DSM 14828</strain>
    </source>
</reference>
<dbReference type="Gene3D" id="3.90.1010.20">
    <property type="match status" value="1"/>
</dbReference>
<dbReference type="STRING" id="1120975.SAMN02746064_01353"/>
<protein>
    <submittedName>
        <fullName evidence="2">FMN-binding domain-containing protein</fullName>
    </submittedName>
</protein>
<name>A0A1M4WXV7_9FIRM</name>
<dbReference type="AlphaFoldDB" id="A0A1M4WXV7"/>
<sequence>MKKSHKILLIILIVFAALAITGKIVISNIEKNLKGLTELEIEQVDLTQVNDGIYFGSHDAFPISVEVEVEVSNHKIDKIEILKHDNGQGKDAESIVEDIVNSQSLDVDAISGATYSRIVIRKAVEDALLD</sequence>
<dbReference type="InterPro" id="IPR007329">
    <property type="entry name" value="FMN-bd"/>
</dbReference>
<dbReference type="Proteomes" id="UP000184251">
    <property type="component" value="Unassembled WGS sequence"/>
</dbReference>
<dbReference type="OrthoDB" id="9806724at2"/>
<dbReference type="Pfam" id="PF04205">
    <property type="entry name" value="FMN_bind"/>
    <property type="match status" value="1"/>
</dbReference>
<dbReference type="SMART" id="SM00900">
    <property type="entry name" value="FMN_bind"/>
    <property type="match status" value="1"/>
</dbReference>
<dbReference type="GO" id="GO:0010181">
    <property type="term" value="F:FMN binding"/>
    <property type="evidence" value="ECO:0007669"/>
    <property type="project" value="InterPro"/>
</dbReference>
<evidence type="ECO:0000313" key="2">
    <source>
        <dbReference type="EMBL" id="SHE86084.1"/>
    </source>
</evidence>
<feature type="domain" description="FMN-binding" evidence="1">
    <location>
        <begin position="57"/>
        <end position="130"/>
    </location>
</feature>
<keyword evidence="3" id="KW-1185">Reference proteome</keyword>
<dbReference type="EMBL" id="FQTU01000008">
    <property type="protein sequence ID" value="SHE86084.1"/>
    <property type="molecule type" value="Genomic_DNA"/>
</dbReference>
<dbReference type="GO" id="GO:0016020">
    <property type="term" value="C:membrane"/>
    <property type="evidence" value="ECO:0007669"/>
    <property type="project" value="InterPro"/>
</dbReference>
<gene>
    <name evidence="2" type="ORF">SAMN02746064_01353</name>
</gene>
<evidence type="ECO:0000313" key="3">
    <source>
        <dbReference type="Proteomes" id="UP000184251"/>
    </source>
</evidence>
<organism evidence="2 3">
    <name type="scientific">Alkalibacter saccharofermentans DSM 14828</name>
    <dbReference type="NCBI Taxonomy" id="1120975"/>
    <lineage>
        <taxon>Bacteria</taxon>
        <taxon>Bacillati</taxon>
        <taxon>Bacillota</taxon>
        <taxon>Clostridia</taxon>
        <taxon>Eubacteriales</taxon>
        <taxon>Eubacteriaceae</taxon>
        <taxon>Alkalibacter</taxon>
    </lineage>
</organism>
<evidence type="ECO:0000259" key="1">
    <source>
        <dbReference type="SMART" id="SM00900"/>
    </source>
</evidence>
<dbReference type="RefSeq" id="WP_073270548.1">
    <property type="nucleotide sequence ID" value="NZ_FQTU01000008.1"/>
</dbReference>